<proteinExistence type="predicted"/>
<reference evidence="1" key="1">
    <citation type="submission" date="2020-07" db="EMBL/GenBank/DDBJ databases">
        <authorList>
            <person name="Camacho E."/>
        </authorList>
    </citation>
    <scope>NUCLEOTIDE SEQUENCE</scope>
    <source>
        <strain evidence="1">MPO218</strain>
    </source>
</reference>
<protein>
    <submittedName>
        <fullName evidence="1">Uncharacterized protein</fullName>
    </submittedName>
</protein>
<evidence type="ECO:0000313" key="2">
    <source>
        <dbReference type="Proteomes" id="UP000664914"/>
    </source>
</evidence>
<dbReference type="AlphaFoldDB" id="A0A975HEW8"/>
<accession>A0A975HEW8</accession>
<sequence length="159" mass="17849">MGVIGHNYIRKVENFDGYEVLAHPLAHRDDRVFHRGEAETSRVSITYASHDVQIARPTGIGSRGRIAILMHSGLGCRVLEFYESALPIATILLSLPEREQYALAYALFEQADECAGGARAAEAQRWADAFVDGRIRKRRSGGRRYVHIETPDEKALRRS</sequence>
<organism evidence="1 2">
    <name type="scientific">Rhizorhabdus wittichii</name>
    <dbReference type="NCBI Taxonomy" id="160791"/>
    <lineage>
        <taxon>Bacteria</taxon>
        <taxon>Pseudomonadati</taxon>
        <taxon>Pseudomonadota</taxon>
        <taxon>Alphaproteobacteria</taxon>
        <taxon>Sphingomonadales</taxon>
        <taxon>Sphingomonadaceae</taxon>
        <taxon>Rhizorhabdus</taxon>
    </lineage>
</organism>
<evidence type="ECO:0000313" key="1">
    <source>
        <dbReference type="EMBL" id="QTH22845.1"/>
    </source>
</evidence>
<reference evidence="1" key="2">
    <citation type="submission" date="2021-04" db="EMBL/GenBank/DDBJ databases">
        <title>Isolation and genomic analysis of the ibuprofen-degrading bacterium Sphingomonas strain MPO218.</title>
        <authorList>
            <person name="Aulestia M."/>
            <person name="Flores A."/>
            <person name="Mangas E.L."/>
            <person name="Perez-Pulido A.J."/>
            <person name="Santero E."/>
            <person name="Camacho E.M."/>
        </authorList>
    </citation>
    <scope>NUCLEOTIDE SEQUENCE</scope>
    <source>
        <strain evidence="1">MPO218</strain>
    </source>
</reference>
<dbReference type="RefSeq" id="WP_021688180.1">
    <property type="nucleotide sequence ID" value="NZ_CP059319.1"/>
</dbReference>
<gene>
    <name evidence="1" type="ORF">HRJ34_04825</name>
</gene>
<dbReference type="Proteomes" id="UP000664914">
    <property type="component" value="Chromosome"/>
</dbReference>
<dbReference type="EMBL" id="CP059319">
    <property type="protein sequence ID" value="QTH22845.1"/>
    <property type="molecule type" value="Genomic_DNA"/>
</dbReference>
<name>A0A975HEW8_9SPHN</name>